<dbReference type="Proteomes" id="UP000603715">
    <property type="component" value="Unassembled WGS sequence"/>
</dbReference>
<evidence type="ECO:0000256" key="2">
    <source>
        <dbReference type="SAM" id="Phobius"/>
    </source>
</evidence>
<keyword evidence="2" id="KW-1133">Transmembrane helix</keyword>
<reference evidence="4" key="1">
    <citation type="submission" date="2023-07" db="EMBL/GenBank/DDBJ databases">
        <title>Description of novel Chryseobacterium sp. strain C-2.</title>
        <authorList>
            <person name="Saticioglu I.B."/>
        </authorList>
    </citation>
    <scope>NUCLEOTIDE SEQUENCE [LARGE SCALE GENOMIC DNA]</scope>
    <source>
        <strain evidence="4">C-2</strain>
    </source>
</reference>
<proteinExistence type="predicted"/>
<keyword evidence="2" id="KW-0812">Transmembrane</keyword>
<name>A0ABR8MAL5_9FLAO</name>
<protein>
    <submittedName>
        <fullName evidence="3">Uncharacterized protein</fullName>
    </submittedName>
</protein>
<accession>A0ABR8MAL5</accession>
<feature type="transmembrane region" description="Helical" evidence="2">
    <location>
        <begin position="120"/>
        <end position="140"/>
    </location>
</feature>
<organism evidence="3 4">
    <name type="scientific">Chryseobacterium muglaense</name>
    <dbReference type="NCBI Taxonomy" id="2893752"/>
    <lineage>
        <taxon>Bacteria</taxon>
        <taxon>Pseudomonadati</taxon>
        <taxon>Bacteroidota</taxon>
        <taxon>Flavobacteriia</taxon>
        <taxon>Flavobacteriales</taxon>
        <taxon>Weeksellaceae</taxon>
        <taxon>Chryseobacterium group</taxon>
        <taxon>Chryseobacterium</taxon>
    </lineage>
</organism>
<dbReference type="RefSeq" id="WP_191181637.1">
    <property type="nucleotide sequence ID" value="NZ_JACXXP010000065.1"/>
</dbReference>
<sequence length="213" mass="25087">MAEESKNLDSMELPELLKHILKNAESIQQEVREFNQSKENILEKFENVGLGLEKKSQEIENLSTEINKEISKTFQQEQGEIKKLFDYRLQEFNKVSFSLSDKDKKQLQKADETLKKWWKFPAIISGFALVFAVLTGFLAFKFYKESVKSKEEIKTDIAKEMQSKNLIWVEKGEWDKLKDNRELVRIWSEKNPKDSKSLESFIKGYETFKKEGK</sequence>
<evidence type="ECO:0000256" key="1">
    <source>
        <dbReference type="SAM" id="Coils"/>
    </source>
</evidence>
<evidence type="ECO:0000313" key="3">
    <source>
        <dbReference type="EMBL" id="MBD3907294.1"/>
    </source>
</evidence>
<feature type="coiled-coil region" evidence="1">
    <location>
        <begin position="17"/>
        <end position="72"/>
    </location>
</feature>
<keyword evidence="1" id="KW-0175">Coiled coil</keyword>
<gene>
    <name evidence="3" type="ORF">IEW27_22235</name>
</gene>
<keyword evidence="2" id="KW-0472">Membrane</keyword>
<comment type="caution">
    <text evidence="3">The sequence shown here is derived from an EMBL/GenBank/DDBJ whole genome shotgun (WGS) entry which is preliminary data.</text>
</comment>
<keyword evidence="4" id="KW-1185">Reference proteome</keyword>
<dbReference type="EMBL" id="JACXXP010000065">
    <property type="protein sequence ID" value="MBD3907294.1"/>
    <property type="molecule type" value="Genomic_DNA"/>
</dbReference>
<evidence type="ECO:0000313" key="4">
    <source>
        <dbReference type="Proteomes" id="UP000603715"/>
    </source>
</evidence>